<gene>
    <name evidence="3" type="ORF">L336_0607</name>
</gene>
<keyword evidence="1" id="KW-1133">Transmembrane helix</keyword>
<keyword evidence="1" id="KW-0812">Transmembrane</keyword>
<feature type="signal peptide" evidence="2">
    <location>
        <begin position="1"/>
        <end position="33"/>
    </location>
</feature>
<reference evidence="3 4" key="1">
    <citation type="journal article" date="2013" name="Nat. Biotechnol.">
        <title>Genome sequences of rare, uncultured bacteria obtained by differential coverage binning of multiple metagenomes.</title>
        <authorList>
            <person name="Albertsen M."/>
            <person name="Hugenholtz P."/>
            <person name="Skarshewski A."/>
            <person name="Nielsen K.L."/>
            <person name="Tyson G.W."/>
            <person name="Nielsen P.H."/>
        </authorList>
    </citation>
    <scope>NUCLEOTIDE SEQUENCE [LARGE SCALE GENOMIC DNA]</scope>
    <source>
        <strain evidence="3">TM71</strain>
    </source>
</reference>
<feature type="chain" id="PRO_5004377608" description="Bacterial Ig-like domain-containing protein" evidence="2">
    <location>
        <begin position="34"/>
        <end position="272"/>
    </location>
</feature>
<evidence type="ECO:0000256" key="1">
    <source>
        <dbReference type="SAM" id="Phobius"/>
    </source>
</evidence>
<feature type="transmembrane region" description="Helical" evidence="1">
    <location>
        <begin position="209"/>
        <end position="226"/>
    </location>
</feature>
<organism evidence="3 4">
    <name type="scientific">Candidatus Saccharimonas aalborgensis</name>
    <dbReference type="NCBI Taxonomy" id="1332188"/>
    <lineage>
        <taxon>Bacteria</taxon>
        <taxon>Candidatus Saccharimonadota</taxon>
        <taxon>Candidatus Saccharimonadia</taxon>
        <taxon>Candidatus Saccharimonadales</taxon>
        <taxon>Candidatus Saccharimonadaceae</taxon>
        <taxon>Candidatus Saccharimonas</taxon>
    </lineage>
</organism>
<dbReference type="AlphaFoldDB" id="R4PVN7"/>
<keyword evidence="2" id="KW-0732">Signal</keyword>
<evidence type="ECO:0000313" key="4">
    <source>
        <dbReference type="Proteomes" id="UP000013893"/>
    </source>
</evidence>
<dbReference type="RefSeq" id="WP_015641760.1">
    <property type="nucleotide sequence ID" value="NC_021219.1"/>
</dbReference>
<dbReference type="PATRIC" id="fig|1332188.3.peg.595"/>
<dbReference type="Proteomes" id="UP000013893">
    <property type="component" value="Chromosome"/>
</dbReference>
<dbReference type="Gene3D" id="2.60.40.10">
    <property type="entry name" value="Immunoglobulins"/>
    <property type="match status" value="1"/>
</dbReference>
<sequence length="272" mass="29071">MRYVVTRHAVVRRVAVAAVVTMTLVLGAAPSYALTSNSGTTINVGICGTSGSTQLAISSPVANSTVSSVPVTIQGVVNRISQISVYRDGQYDGVIPLNTGATTFSYIATMTAGSHVFRFEGVDICQQTTPVAEITITYDQAVIITHPSTPGTASNPGTTTPVTGPGITEFLEGLPPIKIISDGFYKLLVWLDFASPTSFSSVPRMAQRFTGMTVGLALLFLARPLLDGYRYVRYVKLGWRARPLPLVLRSHPLVLLRISGLIIITIVILFLA</sequence>
<accession>R4PVN7</accession>
<dbReference type="InterPro" id="IPR013783">
    <property type="entry name" value="Ig-like_fold"/>
</dbReference>
<keyword evidence="4" id="KW-1185">Reference proteome</keyword>
<dbReference type="EMBL" id="CP005957">
    <property type="protein sequence ID" value="AGL62310.1"/>
    <property type="molecule type" value="Genomic_DNA"/>
</dbReference>
<dbReference type="STRING" id="1332188.L336_0607"/>
<evidence type="ECO:0000256" key="2">
    <source>
        <dbReference type="SAM" id="SignalP"/>
    </source>
</evidence>
<evidence type="ECO:0000313" key="3">
    <source>
        <dbReference type="EMBL" id="AGL62310.1"/>
    </source>
</evidence>
<keyword evidence="1" id="KW-0472">Membrane</keyword>
<name>R4PVN7_9BACT</name>
<protein>
    <recommendedName>
        <fullName evidence="5">Bacterial Ig-like domain-containing protein</fullName>
    </recommendedName>
</protein>
<feature type="transmembrane region" description="Helical" evidence="1">
    <location>
        <begin position="246"/>
        <end position="271"/>
    </location>
</feature>
<evidence type="ECO:0008006" key="5">
    <source>
        <dbReference type="Google" id="ProtNLM"/>
    </source>
</evidence>
<dbReference type="KEGG" id="saal:L336_0607"/>
<proteinExistence type="predicted"/>
<dbReference type="HOGENOM" id="CLU_1021913_0_0_0"/>